<keyword evidence="3" id="KW-0489">Methyltransferase</keyword>
<dbReference type="InterPro" id="IPR013216">
    <property type="entry name" value="Methyltransf_11"/>
</dbReference>
<dbReference type="GO" id="GO:0032259">
    <property type="term" value="P:methylation"/>
    <property type="evidence" value="ECO:0007669"/>
    <property type="project" value="UniProtKB-KW"/>
</dbReference>
<evidence type="ECO:0000313" key="2">
    <source>
        <dbReference type="EMBL" id="MTK20966.1"/>
    </source>
</evidence>
<evidence type="ECO:0000313" key="3">
    <source>
        <dbReference type="EMBL" id="MTL95333.1"/>
    </source>
</evidence>
<accession>A0A6I3P096</accession>
<dbReference type="EMBL" id="WMQE01000010">
    <property type="protein sequence ID" value="MTK20966.1"/>
    <property type="molecule type" value="Genomic_DNA"/>
</dbReference>
<organism evidence="3">
    <name type="scientific">Turicibacter sanguinis</name>
    <dbReference type="NCBI Taxonomy" id="154288"/>
    <lineage>
        <taxon>Bacteria</taxon>
        <taxon>Bacillati</taxon>
        <taxon>Bacillota</taxon>
        <taxon>Erysipelotrichia</taxon>
        <taxon>Erysipelotrichales</taxon>
        <taxon>Turicibacteraceae</taxon>
        <taxon>Turicibacter</taxon>
    </lineage>
</organism>
<dbReference type="GO" id="GO:0008757">
    <property type="term" value="F:S-adenosylmethionine-dependent methyltransferase activity"/>
    <property type="evidence" value="ECO:0007669"/>
    <property type="project" value="InterPro"/>
</dbReference>
<name>A0A6I3P096_9FIRM</name>
<sequence>MNKGLYDYLVQEENQPLTGWNFDYLERSGRMVEFPLKWHLPTIIKDYFKEAHSVLDMGTGGGEFLSSLAPLPAKTVATEGYEPNISVAKTCLEPLGVSVVHANSNQILPLESNQFDIVINRHEPFDACEVARLLNDGGVFITQQVGGLNDCELNLWLNAEPCEFSNWSLRTAVNELREAGFHIEVAKDDISLTRFYDIGAIVYYLKVINQQVPNFSVEKYYDRLEIIHRLIHEKGYVDITRHRFLIVAKKETDQ</sequence>
<feature type="domain" description="Methyltransferase type 11" evidence="1">
    <location>
        <begin position="55"/>
        <end position="141"/>
    </location>
</feature>
<dbReference type="RefSeq" id="WP_129821704.1">
    <property type="nucleotide sequence ID" value="NZ_CABJBH010000004.1"/>
</dbReference>
<reference evidence="3 4" key="1">
    <citation type="journal article" date="2019" name="Nat. Med.">
        <title>A library of human gut bacterial isolates paired with longitudinal multiomics data enables mechanistic microbiome research.</title>
        <authorList>
            <person name="Poyet M."/>
            <person name="Groussin M."/>
            <person name="Gibbons S.M."/>
            <person name="Avila-Pacheco J."/>
            <person name="Jiang X."/>
            <person name="Kearney S.M."/>
            <person name="Perrotta A.R."/>
            <person name="Berdy B."/>
            <person name="Zhao S."/>
            <person name="Lieberman T.D."/>
            <person name="Swanson P.K."/>
            <person name="Smith M."/>
            <person name="Roesemann S."/>
            <person name="Alexander J.E."/>
            <person name="Rich S.A."/>
            <person name="Livny J."/>
            <person name="Vlamakis H."/>
            <person name="Clish C."/>
            <person name="Bullock K."/>
            <person name="Deik A."/>
            <person name="Scott J."/>
            <person name="Pierce K.A."/>
            <person name="Xavier R.J."/>
            <person name="Alm E.J."/>
        </authorList>
    </citation>
    <scope>NUCLEOTIDE SEQUENCE</scope>
    <source>
        <strain evidence="3">BIOML-A179</strain>
        <strain evidence="2 4">BIOML-A198</strain>
    </source>
</reference>
<dbReference type="EMBL" id="WMQV01000040">
    <property type="protein sequence ID" value="MTL95333.1"/>
    <property type="molecule type" value="Genomic_DNA"/>
</dbReference>
<dbReference type="InterPro" id="IPR029063">
    <property type="entry name" value="SAM-dependent_MTases_sf"/>
</dbReference>
<dbReference type="GeneID" id="60059681"/>
<dbReference type="InterPro" id="IPR052939">
    <property type="entry name" value="23S_rRNA_MeTrnsfrase_RlmA"/>
</dbReference>
<dbReference type="Gene3D" id="3.40.50.150">
    <property type="entry name" value="Vaccinia Virus protein VP39"/>
    <property type="match status" value="1"/>
</dbReference>
<gene>
    <name evidence="3" type="ORF">GMA64_12405</name>
    <name evidence="2" type="ORF">GMA92_05995</name>
</gene>
<dbReference type="AlphaFoldDB" id="A0A6I3P096"/>
<dbReference type="SUPFAM" id="SSF53335">
    <property type="entry name" value="S-adenosyl-L-methionine-dependent methyltransferases"/>
    <property type="match status" value="1"/>
</dbReference>
<comment type="caution">
    <text evidence="3">The sequence shown here is derived from an EMBL/GenBank/DDBJ whole genome shotgun (WGS) entry which is preliminary data.</text>
</comment>
<protein>
    <submittedName>
        <fullName evidence="3">Methyltransferase domain-containing protein</fullName>
    </submittedName>
</protein>
<proteinExistence type="predicted"/>
<dbReference type="Proteomes" id="UP000487649">
    <property type="component" value="Unassembled WGS sequence"/>
</dbReference>
<dbReference type="Pfam" id="PF08241">
    <property type="entry name" value="Methyltransf_11"/>
    <property type="match status" value="1"/>
</dbReference>
<dbReference type="PANTHER" id="PTHR43460:SF1">
    <property type="entry name" value="METHYLTRANSFERASE TYPE 11 DOMAIN-CONTAINING PROTEIN"/>
    <property type="match status" value="1"/>
</dbReference>
<dbReference type="PANTHER" id="PTHR43460">
    <property type="entry name" value="METHYLTRANSFERASE"/>
    <property type="match status" value="1"/>
</dbReference>
<dbReference type="CDD" id="cd02440">
    <property type="entry name" value="AdoMet_MTases"/>
    <property type="match status" value="1"/>
</dbReference>
<evidence type="ECO:0000259" key="1">
    <source>
        <dbReference type="Pfam" id="PF08241"/>
    </source>
</evidence>
<keyword evidence="3" id="KW-0808">Transferase</keyword>
<evidence type="ECO:0000313" key="4">
    <source>
        <dbReference type="Proteomes" id="UP000487649"/>
    </source>
</evidence>